<dbReference type="Gene3D" id="3.40.50.2000">
    <property type="entry name" value="Glycogen Phosphorylase B"/>
    <property type="match status" value="2"/>
</dbReference>
<dbReference type="Pfam" id="PF13477">
    <property type="entry name" value="Glyco_trans_4_2"/>
    <property type="match status" value="1"/>
</dbReference>
<dbReference type="PANTHER" id="PTHR12526:SF636">
    <property type="entry name" value="BLL3647 PROTEIN"/>
    <property type="match status" value="1"/>
</dbReference>
<evidence type="ECO:0000259" key="1">
    <source>
        <dbReference type="Pfam" id="PF13477"/>
    </source>
</evidence>
<protein>
    <submittedName>
        <fullName evidence="2">Glycosyltransferase family 1 protein</fullName>
    </submittedName>
</protein>
<accession>A0A2S0NBI1</accession>
<dbReference type="InterPro" id="IPR028098">
    <property type="entry name" value="Glyco_trans_4-like_N"/>
</dbReference>
<sequence>MTEASVAPQPEPNAAAEAGPPLVLCLINEAWFFRSHFLPWARLARARGFEVMILATPEREAQAFGDGIAVVASRATRGGIVPPGLWGASGQVVALAASRRPVILHAFGLHGMAIAALARLRGVRRPLAVSVTGLGFLVSRGAVRRAFGKGVARMLGAILDGPATRWLVENSADPAAMGLGNAVEEGRVTVLTGAGVDPSAFAPAPMPARPPLKLILVARMVRSKGVDLAVAAVARARQAGSDVTLTLVGDCDGANPAFYSEEDMARFAATPGVHVLGRRTDIAALLADHHLFILPSRGGEGLPKALLEAAAASRPAIVTDVPGCRDFVQPGETGYVVAAGAVAALADAIAAAAQADLPAMGRAARTRVELTGSVDVVGSQVVRAYRSLLDLL</sequence>
<keyword evidence="2" id="KW-0808">Transferase</keyword>
<reference evidence="2 3" key="1">
    <citation type="submission" date="2018-03" db="EMBL/GenBank/DDBJ databases">
        <title>Genome sequencing of Phreatobacter sp.</title>
        <authorList>
            <person name="Kim S.-J."/>
            <person name="Heo J."/>
            <person name="Kwon S.-W."/>
        </authorList>
    </citation>
    <scope>NUCLEOTIDE SEQUENCE [LARGE SCALE GENOMIC DNA]</scope>
    <source>
        <strain evidence="2 3">S-12</strain>
    </source>
</reference>
<proteinExistence type="predicted"/>
<dbReference type="Pfam" id="PF13692">
    <property type="entry name" value="Glyco_trans_1_4"/>
    <property type="match status" value="1"/>
</dbReference>
<gene>
    <name evidence="2" type="ORF">C6569_10785</name>
</gene>
<dbReference type="AlphaFoldDB" id="A0A2S0NBI1"/>
<dbReference type="Proteomes" id="UP000237889">
    <property type="component" value="Chromosome"/>
</dbReference>
<dbReference type="OrthoDB" id="9790710at2"/>
<keyword evidence="3" id="KW-1185">Reference proteome</keyword>
<dbReference type="GO" id="GO:0016757">
    <property type="term" value="F:glycosyltransferase activity"/>
    <property type="evidence" value="ECO:0007669"/>
    <property type="project" value="TreeGrafter"/>
</dbReference>
<dbReference type="SUPFAM" id="SSF53756">
    <property type="entry name" value="UDP-Glycosyltransferase/glycogen phosphorylase"/>
    <property type="match status" value="1"/>
</dbReference>
<dbReference type="EMBL" id="CP027668">
    <property type="protein sequence ID" value="AVO45510.1"/>
    <property type="molecule type" value="Genomic_DNA"/>
</dbReference>
<evidence type="ECO:0000313" key="2">
    <source>
        <dbReference type="EMBL" id="AVO45510.1"/>
    </source>
</evidence>
<name>A0A2S0NBI1_9HYPH</name>
<organism evidence="2 3">
    <name type="scientific">Phreatobacter cathodiphilus</name>
    <dbReference type="NCBI Taxonomy" id="1868589"/>
    <lineage>
        <taxon>Bacteria</taxon>
        <taxon>Pseudomonadati</taxon>
        <taxon>Pseudomonadota</taxon>
        <taxon>Alphaproteobacteria</taxon>
        <taxon>Hyphomicrobiales</taxon>
        <taxon>Phreatobacteraceae</taxon>
        <taxon>Phreatobacter</taxon>
    </lineage>
</organism>
<evidence type="ECO:0000313" key="3">
    <source>
        <dbReference type="Proteomes" id="UP000237889"/>
    </source>
</evidence>
<dbReference type="PANTHER" id="PTHR12526">
    <property type="entry name" value="GLYCOSYLTRANSFERASE"/>
    <property type="match status" value="1"/>
</dbReference>
<feature type="domain" description="Glycosyltransferase subfamily 4-like N-terminal" evidence="1">
    <location>
        <begin position="23"/>
        <end position="140"/>
    </location>
</feature>
<dbReference type="RefSeq" id="WP_106748851.1">
    <property type="nucleotide sequence ID" value="NZ_CP027668.1"/>
</dbReference>
<dbReference type="KEGG" id="phr:C6569_10785"/>